<dbReference type="NCBIfam" id="TIGR04474">
    <property type="entry name" value="tcm_partner"/>
    <property type="match status" value="1"/>
</dbReference>
<evidence type="ECO:0000313" key="1">
    <source>
        <dbReference type="EMBL" id="MPL94492.1"/>
    </source>
</evidence>
<sequence length="386" mass="44656">MAKNINNKAFNCETQLKLDIFRECFREWFPVFLHNPYVSHIYIYDLFAGSGTDAEGKYGSPLILLEEARGEDAKHCSFIKNGNKQITFIFNEKEKTKKQEKFELLQSNVTSFFSKCKEENDCGQGCTYKHHCTNKGFKDGFYDDSTDFQNILSNSKFAKFLLLDQYGFSQIDNNVFNKLINSPKTDFIFFIATSFIARFKEHDNVKKYIDTNKIEFDSTKPHECHRIIANYYQSLIPADKEYYLHHFTIENGVNRYGLIFGTAHTLGMEKFLKVCWKYDNLAGEANMNIDGNHKPGELFYVAGNSNKKDAVKKEIKEMVLSGRIADNITGFKYALKQKCMPNVLSEVIKELESKNKVRRIGAKSYTSTDIHKIKVGSKDYYKIELL</sequence>
<reference evidence="1" key="1">
    <citation type="submission" date="2019-08" db="EMBL/GenBank/DDBJ databases">
        <authorList>
            <person name="Kucharzyk K."/>
            <person name="Murdoch R.W."/>
            <person name="Higgins S."/>
            <person name="Loffler F."/>
        </authorList>
    </citation>
    <scope>NUCLEOTIDE SEQUENCE</scope>
</reference>
<name>A0A644VVK9_9ZZZZ</name>
<organism evidence="1">
    <name type="scientific">bioreactor metagenome</name>
    <dbReference type="NCBI Taxonomy" id="1076179"/>
    <lineage>
        <taxon>unclassified sequences</taxon>
        <taxon>metagenomes</taxon>
        <taxon>ecological metagenomes</taxon>
    </lineage>
</organism>
<dbReference type="AlphaFoldDB" id="A0A644VVK9"/>
<dbReference type="EMBL" id="VSSQ01000430">
    <property type="protein sequence ID" value="MPL94492.1"/>
    <property type="molecule type" value="Genomic_DNA"/>
</dbReference>
<dbReference type="InterPro" id="IPR031009">
    <property type="entry name" value="Tcm_partner"/>
</dbReference>
<accession>A0A644VVK9</accession>
<comment type="caution">
    <text evidence="1">The sequence shown here is derived from an EMBL/GenBank/DDBJ whole genome shotgun (WGS) entry which is preliminary data.</text>
</comment>
<evidence type="ECO:0008006" key="2">
    <source>
        <dbReference type="Google" id="ProtNLM"/>
    </source>
</evidence>
<proteinExistence type="predicted"/>
<protein>
    <recommendedName>
        <fullName evidence="2">Three-Cys-motif partner protein TcmP</fullName>
    </recommendedName>
</protein>
<gene>
    <name evidence="1" type="ORF">SDC9_40646</name>
</gene>